<evidence type="ECO:0000256" key="1">
    <source>
        <dbReference type="SAM" id="MobiDB-lite"/>
    </source>
</evidence>
<feature type="region of interest" description="Disordered" evidence="1">
    <location>
        <begin position="416"/>
        <end position="455"/>
    </location>
</feature>
<keyword evidence="2" id="KW-0812">Transmembrane</keyword>
<evidence type="ECO:0000313" key="3">
    <source>
        <dbReference type="EMBL" id="EIL88526.1"/>
    </source>
</evidence>
<keyword evidence="2" id="KW-0472">Membrane</keyword>
<keyword evidence="2" id="KW-1133">Transmembrane helix</keyword>
<dbReference type="NCBIfam" id="TIGR01760">
    <property type="entry name" value="tape_meas_TP901"/>
    <property type="match status" value="1"/>
</dbReference>
<comment type="caution">
    <text evidence="3">The sequence shown here is derived from an EMBL/GenBank/DDBJ whole genome shotgun (WGS) entry which is preliminary data.</text>
</comment>
<dbReference type="RefSeq" id="WP_007082086.1">
    <property type="nucleotide sequence ID" value="NZ_AJXU01000051.1"/>
</dbReference>
<gene>
    <name evidence="3" type="ORF">UU9_12283</name>
</gene>
<accession>I4VMT5</accession>
<keyword evidence="4" id="KW-1185">Reference proteome</keyword>
<sequence length="613" mass="65512">MESSVIREFLVSLGYEVNGTQERQFVRGVEKSTKVVAGLGVALTALVAGTVAATNAMERMFFASQRSQASVRGIQAMQYAVADLGGSADGALNAIESIARFMREKPGGESWIKALGVQTRDANGQMRDTSEIMADIGQRLAKMPYYRAARYAQVLGIDEKTLIALRSGVGKFSDEYKRMAKAVGYDSEGAAKTSHGFMVQLRGLGSYVDILGKKFFTAFAGTLTPVIEKARRWIEHNGGLISRVIDKIVQGLAAFGHLVTSIITRAVEIFGNLADAYRRLDPETQGFLKGVIAIVAIWKVMNALFAASPIGRVITLGLAILALFDDYKTWKEGGKSLIDWKNWKTEIDLAVGAVNVLIEALKTLNKWRKAAGDAVGGFAAKKAAEIENGSTANDQRQRGSAIHRLLQSLAYGAGYDPRTGEKIPDQYLTDPEASAGPRGIRNNNPGNLNYAGQRGASLESGPNARFAAFGTPQAGLNALAQQLSLYGSRGTDTINAIVAKYAPASENDTGAYAASLAKALGVAPGTKLNLQDPSVMQGLMRGIVSHENGQNPYSSDMYRQAATGASASSRTLQQETNINIYGAKDAQAAGQEVARRQDGVNKRAARNLMPAAS</sequence>
<organism evidence="3 4">
    <name type="scientific">Rhodanobacter fulvus Jip2</name>
    <dbReference type="NCBI Taxonomy" id="1163408"/>
    <lineage>
        <taxon>Bacteria</taxon>
        <taxon>Pseudomonadati</taxon>
        <taxon>Pseudomonadota</taxon>
        <taxon>Gammaproteobacteria</taxon>
        <taxon>Lysobacterales</taxon>
        <taxon>Rhodanobacteraceae</taxon>
        <taxon>Rhodanobacter</taxon>
    </lineage>
</organism>
<reference evidence="3 4" key="1">
    <citation type="journal article" date="2012" name="J. Bacteriol.">
        <title>Genome sequences for six rhodanobacter strains, isolated from soils and the terrestrial subsurface, with variable denitrification capabilities.</title>
        <authorList>
            <person name="Kostka J.E."/>
            <person name="Green S.J."/>
            <person name="Rishishwar L."/>
            <person name="Prakash O."/>
            <person name="Katz L.S."/>
            <person name="Marino-Ramirez L."/>
            <person name="Jordan I.K."/>
            <person name="Munk C."/>
            <person name="Ivanova N."/>
            <person name="Mikhailova N."/>
            <person name="Watson D.B."/>
            <person name="Brown S.D."/>
            <person name="Palumbo A.V."/>
            <person name="Brooks S.C."/>
        </authorList>
    </citation>
    <scope>NUCLEOTIDE SEQUENCE [LARGE SCALE GENOMIC DNA]</scope>
    <source>
        <strain evidence="4">Jip2T</strain>
    </source>
</reference>
<feature type="region of interest" description="Disordered" evidence="1">
    <location>
        <begin position="583"/>
        <end position="613"/>
    </location>
</feature>
<protein>
    <submittedName>
        <fullName evidence="3">Bacteriophage protein</fullName>
    </submittedName>
</protein>
<dbReference type="STRING" id="1163408.UU9_12283"/>
<dbReference type="EMBL" id="AJXU01000051">
    <property type="protein sequence ID" value="EIL88526.1"/>
    <property type="molecule type" value="Genomic_DNA"/>
</dbReference>
<dbReference type="eggNOG" id="COG5283">
    <property type="taxonomic scope" value="Bacteria"/>
</dbReference>
<evidence type="ECO:0000313" key="4">
    <source>
        <dbReference type="Proteomes" id="UP000004210"/>
    </source>
</evidence>
<evidence type="ECO:0000256" key="2">
    <source>
        <dbReference type="SAM" id="Phobius"/>
    </source>
</evidence>
<proteinExistence type="predicted"/>
<name>I4VMT5_9GAMM</name>
<feature type="compositionally biased region" description="Low complexity" evidence="1">
    <location>
        <begin position="436"/>
        <end position="449"/>
    </location>
</feature>
<dbReference type="AlphaFoldDB" id="I4VMT5"/>
<dbReference type="PATRIC" id="fig|1163408.3.peg.2506"/>
<dbReference type="OrthoDB" id="8019720at2"/>
<feature type="transmembrane region" description="Helical" evidence="2">
    <location>
        <begin position="35"/>
        <end position="57"/>
    </location>
</feature>
<dbReference type="InterPro" id="IPR010090">
    <property type="entry name" value="Phage_tape_meas"/>
</dbReference>
<dbReference type="Proteomes" id="UP000004210">
    <property type="component" value="Unassembled WGS sequence"/>
</dbReference>